<dbReference type="KEGG" id="bim:105682147"/>
<dbReference type="Pfam" id="PF23055">
    <property type="entry name" value="DUF7041"/>
    <property type="match status" value="1"/>
</dbReference>
<feature type="region of interest" description="Disordered" evidence="1">
    <location>
        <begin position="236"/>
        <end position="274"/>
    </location>
</feature>
<feature type="compositionally biased region" description="Basic residues" evidence="1">
    <location>
        <begin position="246"/>
        <end position="265"/>
    </location>
</feature>
<dbReference type="InterPro" id="IPR055469">
    <property type="entry name" value="DUF7041"/>
</dbReference>
<keyword evidence="3" id="KW-1185">Reference proteome</keyword>
<dbReference type="PANTHER" id="PTHR33327:SF3">
    <property type="entry name" value="RNA-DIRECTED DNA POLYMERASE"/>
    <property type="match status" value="1"/>
</dbReference>
<dbReference type="OrthoDB" id="7614231at2759"/>
<dbReference type="GeneID" id="105682147"/>
<evidence type="ECO:0000313" key="4">
    <source>
        <dbReference type="RefSeq" id="XP_024228476.1"/>
    </source>
</evidence>
<dbReference type="PANTHER" id="PTHR33327">
    <property type="entry name" value="ENDONUCLEASE"/>
    <property type="match status" value="1"/>
</dbReference>
<dbReference type="AlphaFoldDB" id="A0A6P6FJ19"/>
<proteinExistence type="predicted"/>
<accession>A0A6P6FJ19</accession>
<organism evidence="3 4">
    <name type="scientific">Bombus impatiens</name>
    <name type="common">Bumblebee</name>
    <dbReference type="NCBI Taxonomy" id="132113"/>
    <lineage>
        <taxon>Eukaryota</taxon>
        <taxon>Metazoa</taxon>
        <taxon>Ecdysozoa</taxon>
        <taxon>Arthropoda</taxon>
        <taxon>Hexapoda</taxon>
        <taxon>Insecta</taxon>
        <taxon>Pterygota</taxon>
        <taxon>Neoptera</taxon>
        <taxon>Endopterygota</taxon>
        <taxon>Hymenoptera</taxon>
        <taxon>Apocrita</taxon>
        <taxon>Aculeata</taxon>
        <taxon>Apoidea</taxon>
        <taxon>Anthophila</taxon>
        <taxon>Apidae</taxon>
        <taxon>Bombus</taxon>
        <taxon>Pyrobombus</taxon>
    </lineage>
</organism>
<dbReference type="Proteomes" id="UP000515180">
    <property type="component" value="Unplaced"/>
</dbReference>
<dbReference type="RefSeq" id="XP_024228476.1">
    <property type="nucleotide sequence ID" value="XM_024372708.2"/>
</dbReference>
<name>A0A6P6FJ19_BOMIM</name>
<evidence type="ECO:0000259" key="2">
    <source>
        <dbReference type="Pfam" id="PF23055"/>
    </source>
</evidence>
<evidence type="ECO:0000256" key="1">
    <source>
        <dbReference type="SAM" id="MobiDB-lite"/>
    </source>
</evidence>
<feature type="domain" description="DUF7041" evidence="2">
    <location>
        <begin position="26"/>
        <end position="108"/>
    </location>
</feature>
<sequence length="304" mass="34448">MTNTANSERTTIGRNNVNSINAFLRVPPFWPDDVDLWFAVLEVQFEAARITGDKEKYLVAVAHLDKSHVRLIRDVLKAPPATGRYEFVKKELIKRLGELDAKRLQQVIEKEQMGDRTPSQFYRHLRNLATNSLADDVILIVWEGRLPPRIRSILASLQGIDESVQNNDPESRIQIADNIYEATPESGQIAAASVGRLPTITLLPGQNSGIGDAMAAVVNMVTERLARMDAQMSEMRSQVAELRSNEHRRARSQSRSRTQFRRRSRPRDPPRQDGLCYYHAQFRESARKCTLPCSWNSGNGTSRP</sequence>
<gene>
    <name evidence="4" type="primary">LOC105682147</name>
</gene>
<protein>
    <submittedName>
        <fullName evidence="4">Uncharacterized protein LOC105682147</fullName>
    </submittedName>
</protein>
<reference evidence="4" key="1">
    <citation type="submission" date="2025-08" db="UniProtKB">
        <authorList>
            <consortium name="RefSeq"/>
        </authorList>
    </citation>
    <scope>IDENTIFICATION</scope>
</reference>
<evidence type="ECO:0000313" key="3">
    <source>
        <dbReference type="Proteomes" id="UP000515180"/>
    </source>
</evidence>